<accession>A0A4D6L1L2</accession>
<keyword evidence="2" id="KW-1185">Reference proteome</keyword>
<evidence type="ECO:0000313" key="1">
    <source>
        <dbReference type="EMBL" id="QCD82379.1"/>
    </source>
</evidence>
<sequence>MLSIELTTVSGRSIEISFLTDISGNSINPASGNFSPLADPAPLAVPRRAALIFFTSLPFPGRGGSSAFLFVPPCTCTSTTNSYRLGTSTLRPFPSSVIERAPDSSCQIAPYAMQ</sequence>
<dbReference type="EMBL" id="CP039346">
    <property type="protein sequence ID" value="QCD82379.1"/>
    <property type="molecule type" value="Genomic_DNA"/>
</dbReference>
<protein>
    <submittedName>
        <fullName evidence="1">Uncharacterized protein</fullName>
    </submittedName>
</protein>
<evidence type="ECO:0000313" key="2">
    <source>
        <dbReference type="Proteomes" id="UP000501690"/>
    </source>
</evidence>
<gene>
    <name evidence="1" type="ORF">DEO72_LG2g2715</name>
</gene>
<dbReference type="AlphaFoldDB" id="A0A4D6L1L2"/>
<name>A0A4D6L1L2_VIGUN</name>
<reference evidence="1 2" key="1">
    <citation type="submission" date="2019-04" db="EMBL/GenBank/DDBJ databases">
        <title>An improved genome assembly and genetic linkage map for asparagus bean, Vigna unguiculata ssp. sesquipedialis.</title>
        <authorList>
            <person name="Xia Q."/>
            <person name="Zhang R."/>
            <person name="Dong Y."/>
        </authorList>
    </citation>
    <scope>NUCLEOTIDE SEQUENCE [LARGE SCALE GENOMIC DNA]</scope>
    <source>
        <tissue evidence="1">Leaf</tissue>
    </source>
</reference>
<proteinExistence type="predicted"/>
<dbReference type="Proteomes" id="UP000501690">
    <property type="component" value="Linkage Group LG2"/>
</dbReference>
<organism evidence="1 2">
    <name type="scientific">Vigna unguiculata</name>
    <name type="common">Cowpea</name>
    <dbReference type="NCBI Taxonomy" id="3917"/>
    <lineage>
        <taxon>Eukaryota</taxon>
        <taxon>Viridiplantae</taxon>
        <taxon>Streptophyta</taxon>
        <taxon>Embryophyta</taxon>
        <taxon>Tracheophyta</taxon>
        <taxon>Spermatophyta</taxon>
        <taxon>Magnoliopsida</taxon>
        <taxon>eudicotyledons</taxon>
        <taxon>Gunneridae</taxon>
        <taxon>Pentapetalae</taxon>
        <taxon>rosids</taxon>
        <taxon>fabids</taxon>
        <taxon>Fabales</taxon>
        <taxon>Fabaceae</taxon>
        <taxon>Papilionoideae</taxon>
        <taxon>50 kb inversion clade</taxon>
        <taxon>NPAAA clade</taxon>
        <taxon>indigoferoid/millettioid clade</taxon>
        <taxon>Phaseoleae</taxon>
        <taxon>Vigna</taxon>
    </lineage>
</organism>